<keyword evidence="3" id="KW-1185">Reference proteome</keyword>
<sequence length="104" mass="12237">MNLILYLERIYLKIKIGWNLDEDIKAILNMFLGISTGVIGTLFQQEMKTSQNMTFSIIGFFVSLVVGVFIFMLINGKTFRREKNEKIYYRVCLEVLEEIENEQE</sequence>
<proteinExistence type="predicted"/>
<protein>
    <recommendedName>
        <fullName evidence="4">Holin</fullName>
    </recommendedName>
</protein>
<name>A0ABW8S316_9CLOT</name>
<dbReference type="RefSeq" id="WP_406760998.1">
    <property type="nucleotide sequence ID" value="NZ_JBJIAB010000009.1"/>
</dbReference>
<keyword evidence="1" id="KW-0812">Transmembrane</keyword>
<accession>A0ABW8S316</accession>
<evidence type="ECO:0008006" key="4">
    <source>
        <dbReference type="Google" id="ProtNLM"/>
    </source>
</evidence>
<feature type="transmembrane region" description="Helical" evidence="1">
    <location>
        <begin position="55"/>
        <end position="74"/>
    </location>
</feature>
<evidence type="ECO:0000313" key="2">
    <source>
        <dbReference type="EMBL" id="MFL0165263.1"/>
    </source>
</evidence>
<keyword evidence="1" id="KW-1133">Transmembrane helix</keyword>
<keyword evidence="1" id="KW-0472">Membrane</keyword>
<gene>
    <name evidence="2" type="ORF">ACJDTP_09315</name>
</gene>
<dbReference type="Proteomes" id="UP001623600">
    <property type="component" value="Unassembled WGS sequence"/>
</dbReference>
<evidence type="ECO:0000313" key="3">
    <source>
        <dbReference type="Proteomes" id="UP001623600"/>
    </source>
</evidence>
<organism evidence="2 3">
    <name type="scientific">Candidatus Clostridium helianthi</name>
    <dbReference type="NCBI Taxonomy" id="3381660"/>
    <lineage>
        <taxon>Bacteria</taxon>
        <taxon>Bacillati</taxon>
        <taxon>Bacillota</taxon>
        <taxon>Clostridia</taxon>
        <taxon>Eubacteriales</taxon>
        <taxon>Clostridiaceae</taxon>
        <taxon>Clostridium</taxon>
    </lineage>
</organism>
<feature type="transmembrane region" description="Helical" evidence="1">
    <location>
        <begin position="26"/>
        <end position="43"/>
    </location>
</feature>
<evidence type="ECO:0000256" key="1">
    <source>
        <dbReference type="SAM" id="Phobius"/>
    </source>
</evidence>
<reference evidence="2 3" key="1">
    <citation type="submission" date="2024-11" db="EMBL/GenBank/DDBJ databases">
        <authorList>
            <person name="Heng Y.C."/>
            <person name="Lim A.C.H."/>
            <person name="Lee J.K.Y."/>
            <person name="Kittelmann S."/>
        </authorList>
    </citation>
    <scope>NUCLEOTIDE SEQUENCE [LARGE SCALE GENOMIC DNA]</scope>
    <source>
        <strain evidence="2 3">WILCCON 0112</strain>
    </source>
</reference>
<dbReference type="EMBL" id="JBJIAB010000009">
    <property type="protein sequence ID" value="MFL0165263.1"/>
    <property type="molecule type" value="Genomic_DNA"/>
</dbReference>
<comment type="caution">
    <text evidence="2">The sequence shown here is derived from an EMBL/GenBank/DDBJ whole genome shotgun (WGS) entry which is preliminary data.</text>
</comment>